<feature type="transmembrane region" description="Helical" evidence="1">
    <location>
        <begin position="77"/>
        <end position="98"/>
    </location>
</feature>
<name>A0A7C9CNT1_OPUST</name>
<reference evidence="2" key="1">
    <citation type="journal article" date="2013" name="J. Plant Res.">
        <title>Effect of fungi and light on seed germination of three Opuntia species from semiarid lands of central Mexico.</title>
        <authorList>
            <person name="Delgado-Sanchez P."/>
            <person name="Jimenez-Bremont J.F."/>
            <person name="Guerrero-Gonzalez Mde L."/>
            <person name="Flores J."/>
        </authorList>
    </citation>
    <scope>NUCLEOTIDE SEQUENCE</scope>
    <source>
        <tissue evidence="2">Cladode</tissue>
    </source>
</reference>
<keyword evidence="1" id="KW-0812">Transmembrane</keyword>
<protein>
    <submittedName>
        <fullName evidence="2">Uncharacterized protein</fullName>
    </submittedName>
</protein>
<organism evidence="2">
    <name type="scientific">Opuntia streptacantha</name>
    <name type="common">Prickly pear cactus</name>
    <name type="synonym">Opuntia cardona</name>
    <dbReference type="NCBI Taxonomy" id="393608"/>
    <lineage>
        <taxon>Eukaryota</taxon>
        <taxon>Viridiplantae</taxon>
        <taxon>Streptophyta</taxon>
        <taxon>Embryophyta</taxon>
        <taxon>Tracheophyta</taxon>
        <taxon>Spermatophyta</taxon>
        <taxon>Magnoliopsida</taxon>
        <taxon>eudicotyledons</taxon>
        <taxon>Gunneridae</taxon>
        <taxon>Pentapetalae</taxon>
        <taxon>Caryophyllales</taxon>
        <taxon>Cactineae</taxon>
        <taxon>Cactaceae</taxon>
        <taxon>Opuntioideae</taxon>
        <taxon>Opuntia</taxon>
    </lineage>
</organism>
<evidence type="ECO:0000256" key="1">
    <source>
        <dbReference type="SAM" id="Phobius"/>
    </source>
</evidence>
<accession>A0A7C9CNT1</accession>
<proteinExistence type="predicted"/>
<keyword evidence="1" id="KW-1133">Transmembrane helix</keyword>
<evidence type="ECO:0000313" key="2">
    <source>
        <dbReference type="EMBL" id="MBA4621567.1"/>
    </source>
</evidence>
<keyword evidence="1" id="KW-0472">Membrane</keyword>
<dbReference type="AlphaFoldDB" id="A0A7C9CNT1"/>
<sequence length="109" mass="12123">MFKKKENIFFLIPGQLLFVFLVPSAFTIHDSLSVFNSPSPANHRLPLSLQQALRRLSPANPSPATGTVRHTRPALPVSLFGSVSLCFSALSCFVHRLLHPIHCNTELKF</sequence>
<dbReference type="EMBL" id="GISG01034403">
    <property type="protein sequence ID" value="MBA4621567.1"/>
    <property type="molecule type" value="Transcribed_RNA"/>
</dbReference>
<reference evidence="2" key="2">
    <citation type="submission" date="2020-07" db="EMBL/GenBank/DDBJ databases">
        <authorList>
            <person name="Vera ALvarez R."/>
            <person name="Arias-Moreno D.M."/>
            <person name="Jimenez-Jacinto V."/>
            <person name="Jimenez-Bremont J.F."/>
            <person name="Swaminathan K."/>
            <person name="Moose S.P."/>
            <person name="Guerrero-Gonzalez M.L."/>
            <person name="Marino-Ramirez L."/>
            <person name="Landsman D."/>
            <person name="Rodriguez-Kessler M."/>
            <person name="Delgado-Sanchez P."/>
        </authorList>
    </citation>
    <scope>NUCLEOTIDE SEQUENCE</scope>
    <source>
        <tissue evidence="2">Cladode</tissue>
    </source>
</reference>